<feature type="region of interest" description="Disordered" evidence="9">
    <location>
        <begin position="1283"/>
        <end position="1533"/>
    </location>
</feature>
<dbReference type="GO" id="GO:0015914">
    <property type="term" value="P:phospholipid transport"/>
    <property type="evidence" value="ECO:0007669"/>
    <property type="project" value="TreeGrafter"/>
</dbReference>
<dbReference type="GO" id="GO:0005789">
    <property type="term" value="C:endoplasmic reticulum membrane"/>
    <property type="evidence" value="ECO:0007669"/>
    <property type="project" value="UniProtKB-SubCell"/>
</dbReference>
<feature type="compositionally biased region" description="Low complexity" evidence="9">
    <location>
        <begin position="1320"/>
        <end position="1345"/>
    </location>
</feature>
<feature type="compositionally biased region" description="Low complexity" evidence="9">
    <location>
        <begin position="1607"/>
        <end position="1620"/>
    </location>
</feature>
<dbReference type="GO" id="GO:0008289">
    <property type="term" value="F:lipid binding"/>
    <property type="evidence" value="ECO:0007669"/>
    <property type="project" value="UniProtKB-KW"/>
</dbReference>
<evidence type="ECO:0000256" key="4">
    <source>
        <dbReference type="ARBA" id="ARBA00022824"/>
    </source>
</evidence>
<dbReference type="CDD" id="cd21675">
    <property type="entry name" value="SMP_TEX2"/>
    <property type="match status" value="1"/>
</dbReference>
<feature type="compositionally biased region" description="Low complexity" evidence="9">
    <location>
        <begin position="1502"/>
        <end position="1516"/>
    </location>
</feature>
<comment type="subcellular location">
    <subcellularLocation>
        <location evidence="1">Endoplasmic reticulum membrane</location>
    </subcellularLocation>
</comment>
<evidence type="ECO:0000256" key="10">
    <source>
        <dbReference type="SAM" id="Phobius"/>
    </source>
</evidence>
<feature type="compositionally biased region" description="Low complexity" evidence="9">
    <location>
        <begin position="1556"/>
        <end position="1569"/>
    </location>
</feature>
<feature type="region of interest" description="Disordered" evidence="9">
    <location>
        <begin position="95"/>
        <end position="118"/>
    </location>
</feature>
<feature type="compositionally biased region" description="Polar residues" evidence="9">
    <location>
        <begin position="1672"/>
        <end position="1681"/>
    </location>
</feature>
<dbReference type="Proteomes" id="UP000077521">
    <property type="component" value="Unassembled WGS sequence"/>
</dbReference>
<feature type="region of interest" description="Disordered" evidence="9">
    <location>
        <begin position="376"/>
        <end position="450"/>
    </location>
</feature>
<keyword evidence="8 10" id="KW-0472">Membrane</keyword>
<evidence type="ECO:0000256" key="2">
    <source>
        <dbReference type="ARBA" id="ARBA00022448"/>
    </source>
</evidence>
<evidence type="ECO:0000313" key="12">
    <source>
        <dbReference type="Proteomes" id="UP000077521"/>
    </source>
</evidence>
<feature type="compositionally biased region" description="Polar residues" evidence="9">
    <location>
        <begin position="1411"/>
        <end position="1422"/>
    </location>
</feature>
<evidence type="ECO:0000256" key="5">
    <source>
        <dbReference type="ARBA" id="ARBA00022989"/>
    </source>
</evidence>
<feature type="compositionally biased region" description="Low complexity" evidence="9">
    <location>
        <begin position="152"/>
        <end position="166"/>
    </location>
</feature>
<protein>
    <submittedName>
        <fullName evidence="11">Uncharacterized protein</fullName>
    </submittedName>
</protein>
<evidence type="ECO:0000256" key="6">
    <source>
        <dbReference type="ARBA" id="ARBA00023055"/>
    </source>
</evidence>
<dbReference type="EMBL" id="LWDF02000729">
    <property type="protein sequence ID" value="KAE8243932.1"/>
    <property type="molecule type" value="Genomic_DNA"/>
</dbReference>
<evidence type="ECO:0000256" key="1">
    <source>
        <dbReference type="ARBA" id="ARBA00004586"/>
    </source>
</evidence>
<evidence type="ECO:0000256" key="8">
    <source>
        <dbReference type="ARBA" id="ARBA00023136"/>
    </source>
</evidence>
<feature type="compositionally biased region" description="Polar residues" evidence="9">
    <location>
        <begin position="310"/>
        <end position="326"/>
    </location>
</feature>
<feature type="compositionally biased region" description="Basic and acidic residues" evidence="9">
    <location>
        <begin position="1207"/>
        <end position="1220"/>
    </location>
</feature>
<organism evidence="11 12">
    <name type="scientific">Tilletia indica</name>
    <dbReference type="NCBI Taxonomy" id="43049"/>
    <lineage>
        <taxon>Eukaryota</taxon>
        <taxon>Fungi</taxon>
        <taxon>Dikarya</taxon>
        <taxon>Basidiomycota</taxon>
        <taxon>Ustilaginomycotina</taxon>
        <taxon>Exobasidiomycetes</taxon>
        <taxon>Tilletiales</taxon>
        <taxon>Tilletiaceae</taxon>
        <taxon>Tilletia</taxon>
    </lineage>
</organism>
<keyword evidence="2" id="KW-0813">Transport</keyword>
<feature type="compositionally biased region" description="Low complexity" evidence="9">
    <location>
        <begin position="1185"/>
        <end position="1206"/>
    </location>
</feature>
<feature type="region of interest" description="Disordered" evidence="9">
    <location>
        <begin position="216"/>
        <end position="254"/>
    </location>
</feature>
<evidence type="ECO:0000256" key="3">
    <source>
        <dbReference type="ARBA" id="ARBA00022692"/>
    </source>
</evidence>
<name>A0A177TT08_9BASI</name>
<dbReference type="PANTHER" id="PTHR13466:SF19">
    <property type="entry name" value="NUCLEUS-VACUOLE JUNCTION PROTEIN 2"/>
    <property type="match status" value="1"/>
</dbReference>
<gene>
    <name evidence="11" type="ORF">A4X13_0g6884</name>
</gene>
<feature type="compositionally biased region" description="Low complexity" evidence="9">
    <location>
        <begin position="908"/>
        <end position="918"/>
    </location>
</feature>
<feature type="compositionally biased region" description="Polar residues" evidence="9">
    <location>
        <begin position="1750"/>
        <end position="1767"/>
    </location>
</feature>
<feature type="compositionally biased region" description="Acidic residues" evidence="9">
    <location>
        <begin position="1016"/>
        <end position="1032"/>
    </location>
</feature>
<feature type="region of interest" description="Disordered" evidence="9">
    <location>
        <begin position="761"/>
        <end position="870"/>
    </location>
</feature>
<feature type="compositionally biased region" description="Low complexity" evidence="9">
    <location>
        <begin position="1437"/>
        <end position="1450"/>
    </location>
</feature>
<dbReference type="InterPro" id="IPR031468">
    <property type="entry name" value="SMP_LBD"/>
</dbReference>
<feature type="region of interest" description="Disordered" evidence="9">
    <location>
        <begin position="892"/>
        <end position="1236"/>
    </location>
</feature>
<feature type="compositionally biased region" description="Polar residues" evidence="9">
    <location>
        <begin position="1045"/>
        <end position="1054"/>
    </location>
</feature>
<reference evidence="11" key="2">
    <citation type="journal article" date="2019" name="IMA Fungus">
        <title>Genome sequencing and comparison of five Tilletia species to identify candidate genes for the detection of regulated species infecting wheat.</title>
        <authorList>
            <person name="Nguyen H.D.T."/>
            <person name="Sultana T."/>
            <person name="Kesanakurti P."/>
            <person name="Hambleton S."/>
        </authorList>
    </citation>
    <scope>NUCLEOTIDE SEQUENCE</scope>
    <source>
        <strain evidence="11">DAOMC 236416</strain>
    </source>
</reference>
<feature type="compositionally biased region" description="Polar residues" evidence="9">
    <location>
        <begin position="967"/>
        <end position="984"/>
    </location>
</feature>
<feature type="compositionally biased region" description="Low complexity" evidence="9">
    <location>
        <begin position="1709"/>
        <end position="1721"/>
    </location>
</feature>
<keyword evidence="3 10" id="KW-0812">Transmembrane</keyword>
<feature type="region of interest" description="Disordered" evidence="9">
    <location>
        <begin position="1556"/>
        <end position="1780"/>
    </location>
</feature>
<accession>A0A177TT08</accession>
<feature type="compositionally biased region" description="Low complexity" evidence="9">
    <location>
        <begin position="1478"/>
        <end position="1488"/>
    </location>
</feature>
<feature type="compositionally biased region" description="Polar residues" evidence="9">
    <location>
        <begin position="1689"/>
        <end position="1702"/>
    </location>
</feature>
<sequence>MSFFDALFYYVLGGFTFLPLCIVSLVAYIWYTAEPVDSILDARDAEAKARGRALAEEPGMLWGVNGSSTGEKGSGSTGSGNASAGVDALDLAGGSGSDGRAAVRPSSGGTGGASKFGTSDINNIIDNKGIKDYSEVDVPPSARRLSPAVTTSASGEAGSNSNASASQQLKPYRVGWVTVRRHFDVMPPVQGGAAAATSTTSLPGTAVAVAAVAGGPAAGSESGAERDTTLSSTEKDDDTASIMSNGSGTSQKRGVMSAMYRGILDYRTQRAEARRQRQASTSSKSPDPDLGDGFGSGGGGMGSPANGSSTSLHPISTPASSAKQQTPVAAGRDHYYCMLKGPILYIYSSDDIKNPNTECYAAIDMRGKRVSIYVSGVGDAQGEPEDEVERRETVGEDEDSSDEDEEEVSLPSSAQEKSAGALLGANLGGPSEGSVTAAGKKTRAQSNWRKAQRATIKDGELFVKRNAVRIVSFNANATGGSTASTPYSQWFVFAKSATQLEDWYHSLIHSSWLPKKKAEAGDSAHAGGIGTSDPLGAAFSNLDMVALLASLDSVPDPIPLRWLNAVFGRIFFTVYRTQWLENYIASKMMKKIRRVKTPTFLSNLRVRDVDVGRSPPAFSRPMLKTLTGDGEASMEVAIHYTGQLRITISTDLTISLGSRFKPYTVSLLLAVIIRSLEGNILLMIKPPPSNRLWFGFTAVPKMTVGIEPVVSERKVQWGMVTRLIEGRIKELLTESLVVPNMDDVPFFDTRKLDQRGGVWASAAKQEPNVNAPNQAQPAGSKTEQPSAAPTAKVPPVKSAPITPIGTPLGPSTPAYEVDGNPMADSSAVDIPTSAGGSTVRSRRAQPSRESLSAGSTSGLEQNSSDSLLSMASPANSSAAIAGLRNTLSRDMAANRSASQSQVGDAKSSTRPQSTSSSSSRRRSWLPLGQKQGSGVTTLGGAGGPPLSSMALGHASFVRDGQDGGSMSGTDGQSYTSDTDGNITGSEAGAAPSLRSKSSQSSMSADESGRSGASIPEETDDEGREGDQEDTDAESSFVAELGPQGRNRQLPSVSMLNFDDEIDRTSTPVSGARPAAETPRAKEAMAQQRNEALRRESQRDFPSQDAVEDEESQATPPLLQRENPGAEAPISISPRQVSATSSVDSGLTIPSRTSTRTSDSEQSVKSSLKPDGGYKDYSRPLPVEKSLSQQSVSVSGSSTSDDSPSTPTRREAPPARPHIFEGGRPIYNPNPRPDNATINTLNQSTSMLWNKAKASLADKDSRQAAAKDAKEALKRGWANWNAKRAESKAIANQTAPGMVPPSQGQDGLWRNGSGSFKDYSGGRSSSGSGDQHSEASNSNNAWFASSPPDPAALGLGIDGGSSSQGEYHRDRTSSMRSGKAESFSSETGRPAYRDYLATKYRDGRSAGGGGSETSSLRSASSPNKAPASGGVEATLEMPSSSSPAAWDAPVPTLAPPAPIARADSDELEGAKASKATDVPSSLGLGSSPSTHLRAAVPTIRRNPSSGSGPGAPTTAGADELSFVPAGPHPTTSLAAGSILDEPLTLAALSPPLLAATASPSITAPAPATLADPERDQRRIRKESTSAPAPVRMPSASPSVKEAAEESASDAPTPAAPAQPASMTTPVMPAIDRVPSGGSASGGYGRTSSGTPGAGVRTQPPRAAMMAIPGIPATQKSEPQSFSAPPREDSVTTSAAQPSLSASLNVLKKWAPGSGTTATPSSTMEPGTSLEPASNLSETSKGDVSLPEDVSKSSGTAASSETPFSSTGATAAHDDVQHDTSS</sequence>
<feature type="compositionally biased region" description="Acidic residues" evidence="9">
    <location>
        <begin position="395"/>
        <end position="408"/>
    </location>
</feature>
<feature type="compositionally biased region" description="Basic and acidic residues" evidence="9">
    <location>
        <begin position="1770"/>
        <end position="1780"/>
    </location>
</feature>
<evidence type="ECO:0000256" key="9">
    <source>
        <dbReference type="SAM" id="MobiDB-lite"/>
    </source>
</evidence>
<reference evidence="11" key="1">
    <citation type="submission" date="2016-04" db="EMBL/GenBank/DDBJ databases">
        <authorList>
            <person name="Nguyen H.D."/>
            <person name="Samba Siva P."/>
            <person name="Cullis J."/>
            <person name="Levesque C.A."/>
            <person name="Hambleton S."/>
        </authorList>
    </citation>
    <scope>NUCLEOTIDE SEQUENCE</scope>
    <source>
        <strain evidence="11">DAOMC 236416</strain>
    </source>
</reference>
<feature type="compositionally biased region" description="Polar residues" evidence="9">
    <location>
        <begin position="767"/>
        <end position="787"/>
    </location>
</feature>
<feature type="compositionally biased region" description="Low complexity" evidence="9">
    <location>
        <begin position="991"/>
        <end position="1005"/>
    </location>
</feature>
<keyword evidence="7" id="KW-0446">Lipid-binding</keyword>
<dbReference type="GO" id="GO:1990456">
    <property type="term" value="P:mitochondrion-endoplasmic reticulum membrane tethering"/>
    <property type="evidence" value="ECO:0007669"/>
    <property type="project" value="TreeGrafter"/>
</dbReference>
<keyword evidence="6" id="KW-0445">Lipid transport</keyword>
<feature type="compositionally biased region" description="Polar residues" evidence="9">
    <location>
        <begin position="241"/>
        <end position="252"/>
    </location>
</feature>
<feature type="region of interest" description="Disordered" evidence="9">
    <location>
        <begin position="60"/>
        <end position="82"/>
    </location>
</feature>
<feature type="transmembrane region" description="Helical" evidence="10">
    <location>
        <begin position="7"/>
        <end position="31"/>
    </location>
</feature>
<feature type="region of interest" description="Disordered" evidence="9">
    <location>
        <begin position="269"/>
        <end position="326"/>
    </location>
</feature>
<proteinExistence type="predicted"/>
<dbReference type="PROSITE" id="PS51847">
    <property type="entry name" value="SMP"/>
    <property type="match status" value="1"/>
</dbReference>
<dbReference type="GO" id="GO:0032865">
    <property type="term" value="C:ERMES complex"/>
    <property type="evidence" value="ECO:0007669"/>
    <property type="project" value="TreeGrafter"/>
</dbReference>
<feature type="compositionally biased region" description="Polar residues" evidence="9">
    <location>
        <begin position="1132"/>
        <end position="1165"/>
    </location>
</feature>
<comment type="caution">
    <text evidence="11">The sequence shown here is derived from an EMBL/GenBank/DDBJ whole genome shotgun (WGS) entry which is preliminary data.</text>
</comment>
<keyword evidence="12" id="KW-1185">Reference proteome</keyword>
<feature type="compositionally biased region" description="Polar residues" evidence="9">
    <location>
        <begin position="847"/>
        <end position="870"/>
    </location>
</feature>
<evidence type="ECO:0000256" key="7">
    <source>
        <dbReference type="ARBA" id="ARBA00023121"/>
    </source>
</evidence>
<keyword evidence="4" id="KW-0256">Endoplasmic reticulum</keyword>
<feature type="compositionally biased region" description="Gly residues" evidence="9">
    <location>
        <begin position="292"/>
        <end position="302"/>
    </location>
</feature>
<dbReference type="PANTHER" id="PTHR13466">
    <property type="entry name" value="TEX2 PROTEIN-RELATED"/>
    <property type="match status" value="1"/>
</dbReference>
<feature type="region of interest" description="Disordered" evidence="9">
    <location>
        <begin position="141"/>
        <end position="166"/>
    </location>
</feature>
<keyword evidence="5 10" id="KW-1133">Transmembrane helix</keyword>
<evidence type="ECO:0000313" key="11">
    <source>
        <dbReference type="EMBL" id="KAE8243932.1"/>
    </source>
</evidence>
<feature type="compositionally biased region" description="Basic and acidic residues" evidence="9">
    <location>
        <begin position="1461"/>
        <end position="1470"/>
    </location>
</feature>